<dbReference type="EMBL" id="SAYJ01000019">
    <property type="protein sequence ID" value="TXJ54698.1"/>
    <property type="molecule type" value="Genomic_DNA"/>
</dbReference>
<evidence type="ECO:0000313" key="5">
    <source>
        <dbReference type="Proteomes" id="UP000325013"/>
    </source>
</evidence>
<keyword evidence="1" id="KW-0812">Transmembrane</keyword>
<name>A0A5C8FZA9_9SPIR</name>
<dbReference type="EMBL" id="SAYI01000018">
    <property type="protein sequence ID" value="TXJ55431.1"/>
    <property type="molecule type" value="Genomic_DNA"/>
</dbReference>
<proteinExistence type="predicted"/>
<dbReference type="RefSeq" id="WP_147529539.1">
    <property type="nucleotide sequence ID" value="NZ_SAYI01000018.1"/>
</dbReference>
<evidence type="ECO:0000256" key="1">
    <source>
        <dbReference type="SAM" id="Phobius"/>
    </source>
</evidence>
<evidence type="ECO:0000313" key="2">
    <source>
        <dbReference type="EMBL" id="TXJ54698.1"/>
    </source>
</evidence>
<dbReference type="Proteomes" id="UP000322327">
    <property type="component" value="Unassembled WGS sequence"/>
</dbReference>
<protein>
    <submittedName>
        <fullName evidence="2">Uncharacterized protein</fullName>
    </submittedName>
</protein>
<keyword evidence="1" id="KW-1133">Transmembrane helix</keyword>
<dbReference type="OrthoDB" id="5329423at2"/>
<reference evidence="2" key="2">
    <citation type="submission" date="2019-01" db="EMBL/GenBank/DDBJ databases">
        <authorList>
            <person name="Thorell K."/>
        </authorList>
    </citation>
    <scope>NUCLEOTIDE SEQUENCE</scope>
    <source>
        <strain evidence="2">PC2777IV</strain>
        <strain evidence="3">PC3053II</strain>
    </source>
</reference>
<dbReference type="Proteomes" id="UP000325013">
    <property type="component" value="Unassembled WGS sequence"/>
</dbReference>
<organism evidence="2 5">
    <name type="scientific">Brachyspira aalborgi</name>
    <dbReference type="NCBI Taxonomy" id="29522"/>
    <lineage>
        <taxon>Bacteria</taxon>
        <taxon>Pseudomonadati</taxon>
        <taxon>Spirochaetota</taxon>
        <taxon>Spirochaetia</taxon>
        <taxon>Brachyspirales</taxon>
        <taxon>Brachyspiraceae</taxon>
        <taxon>Brachyspira</taxon>
    </lineage>
</organism>
<evidence type="ECO:0000313" key="3">
    <source>
        <dbReference type="EMBL" id="TXJ55431.1"/>
    </source>
</evidence>
<comment type="caution">
    <text evidence="2">The sequence shown here is derived from an EMBL/GenBank/DDBJ whole genome shotgun (WGS) entry which is preliminary data.</text>
</comment>
<sequence>MKELLLGILGFCAAGVGIVLVFFNKFSKRELFNVKEVEILKMEDVIIFFKKKEIIEKLKSDSNLLAVAIKEQVKDKYNIVLTLYDKSTDEVLNIDNCAYALKFKAKDIDTDLKNAFGDKDMIVLN</sequence>
<evidence type="ECO:0000313" key="4">
    <source>
        <dbReference type="Proteomes" id="UP000322327"/>
    </source>
</evidence>
<keyword evidence="1" id="KW-0472">Membrane</keyword>
<reference evidence="4 5" key="1">
    <citation type="journal article" date="1992" name="Lakartidningen">
        <title>[Penicillin V and not amoxicillin is the first choice preparation in acute otitis].</title>
        <authorList>
            <person name="Kamme C."/>
            <person name="Lundgren K."/>
            <person name="Prellner K."/>
        </authorList>
    </citation>
    <scope>NUCLEOTIDE SEQUENCE [LARGE SCALE GENOMIC DNA]</scope>
    <source>
        <strain evidence="2 5">PC2777IV</strain>
        <strain evidence="3 4">PC3053II</strain>
    </source>
</reference>
<dbReference type="AlphaFoldDB" id="A0A5C8FZA9"/>
<gene>
    <name evidence="2" type="ORF">EPJ67_10540</name>
    <name evidence="3" type="ORF">EPJ76_07540</name>
</gene>
<accession>A0A5C8FZA9</accession>
<feature type="transmembrane region" description="Helical" evidence="1">
    <location>
        <begin position="6"/>
        <end position="23"/>
    </location>
</feature>